<comment type="caution">
    <text evidence="1">The sequence shown here is derived from an EMBL/GenBank/DDBJ whole genome shotgun (WGS) entry which is preliminary data.</text>
</comment>
<proteinExistence type="predicted"/>
<dbReference type="AlphaFoldDB" id="A0A1F4U4E8"/>
<sequence length="256" mass="28374">MANVNTIFGFSPRLQGALDTRIARLNTGHPIHTVELPFWQAISPLALAAVTELNSQPHICLQLLSNALENEDRLRQRITHGPVDAATITPFLQIDRLAASPVSIPEISFDDAVDLLGKVISADDLSLAIACMMTYINNFCFPNISRLDPEVGAALTERLGKTKESQEWRRWQALEAEAFSADAKLLSLPRLPLQFGPGGMTEDSRDLMDAHNRLHGRRHNIPPFNHPLRSEALGTIPINFFEEAENAARFLLGLLE</sequence>
<name>A0A1F4U4E8_UNCSA</name>
<protein>
    <submittedName>
        <fullName evidence="1">Uncharacterized protein</fullName>
    </submittedName>
</protein>
<dbReference type="EMBL" id="MEUJ01000005">
    <property type="protein sequence ID" value="OGC39855.1"/>
    <property type="molecule type" value="Genomic_DNA"/>
</dbReference>
<dbReference type="Proteomes" id="UP000179242">
    <property type="component" value="Unassembled WGS sequence"/>
</dbReference>
<accession>A0A1F4U4E8</accession>
<organism evidence="1 2">
    <name type="scientific">candidate division WOR-1 bacterium RIFOXYC2_FULL_46_14</name>
    <dbReference type="NCBI Taxonomy" id="1802587"/>
    <lineage>
        <taxon>Bacteria</taxon>
        <taxon>Bacillati</taxon>
        <taxon>Saganbacteria</taxon>
    </lineage>
</organism>
<reference evidence="1 2" key="1">
    <citation type="journal article" date="2016" name="Nat. Commun.">
        <title>Thousands of microbial genomes shed light on interconnected biogeochemical processes in an aquifer system.</title>
        <authorList>
            <person name="Anantharaman K."/>
            <person name="Brown C.T."/>
            <person name="Hug L.A."/>
            <person name="Sharon I."/>
            <person name="Castelle C.J."/>
            <person name="Probst A.J."/>
            <person name="Thomas B.C."/>
            <person name="Singh A."/>
            <person name="Wilkins M.J."/>
            <person name="Karaoz U."/>
            <person name="Brodie E.L."/>
            <person name="Williams K.H."/>
            <person name="Hubbard S.S."/>
            <person name="Banfield J.F."/>
        </authorList>
    </citation>
    <scope>NUCLEOTIDE SEQUENCE [LARGE SCALE GENOMIC DNA]</scope>
</reference>
<evidence type="ECO:0000313" key="1">
    <source>
        <dbReference type="EMBL" id="OGC39855.1"/>
    </source>
</evidence>
<evidence type="ECO:0000313" key="2">
    <source>
        <dbReference type="Proteomes" id="UP000179242"/>
    </source>
</evidence>
<gene>
    <name evidence="1" type="ORF">A2438_04990</name>
</gene>